<dbReference type="GeneID" id="90953085"/>
<feature type="region of interest" description="Disordered" evidence="1">
    <location>
        <begin position="102"/>
        <end position="121"/>
    </location>
</feature>
<sequence>MPFYKNKCPDKEYLDSIKKHTDRETNKVNLALVANDLSYVSGKSFYKKYTKLKKAHNLTKDHIYGNEKCLRPAKGTAEITKSVLDIMNEHIKASAEQCDALLKGKSSERDSNNEASPAEFS</sequence>
<evidence type="ECO:0000313" key="3">
    <source>
        <dbReference type="Proteomes" id="UP000595662"/>
    </source>
</evidence>
<organism evidence="2 3">
    <name type="scientific">Penicillium digitatum</name>
    <name type="common">Green mold</name>
    <dbReference type="NCBI Taxonomy" id="36651"/>
    <lineage>
        <taxon>Eukaryota</taxon>
        <taxon>Fungi</taxon>
        <taxon>Dikarya</taxon>
        <taxon>Ascomycota</taxon>
        <taxon>Pezizomycotina</taxon>
        <taxon>Eurotiomycetes</taxon>
        <taxon>Eurotiomycetidae</taxon>
        <taxon>Eurotiales</taxon>
        <taxon>Aspergillaceae</taxon>
        <taxon>Penicillium</taxon>
    </lineage>
</organism>
<evidence type="ECO:0000313" key="2">
    <source>
        <dbReference type="EMBL" id="QQK44504.1"/>
    </source>
</evidence>
<dbReference type="Proteomes" id="UP000595662">
    <property type="component" value="Chromosome 3"/>
</dbReference>
<dbReference type="RefSeq" id="XP_065957038.1">
    <property type="nucleotide sequence ID" value="XM_066101955.1"/>
</dbReference>
<gene>
    <name evidence="2" type="ORF">Pdw03_8405</name>
</gene>
<protein>
    <submittedName>
        <fullName evidence="2">Uncharacterized protein</fullName>
    </submittedName>
</protein>
<evidence type="ECO:0000256" key="1">
    <source>
        <dbReference type="SAM" id="MobiDB-lite"/>
    </source>
</evidence>
<reference evidence="2 3" key="1">
    <citation type="submission" date="2020-08" db="EMBL/GenBank/DDBJ databases">
        <title>The completed genome sequence of the pathogenic ascomycete fungus Penicillium digitatum.</title>
        <authorList>
            <person name="Wang M."/>
        </authorList>
    </citation>
    <scope>NUCLEOTIDE SEQUENCE [LARGE SCALE GENOMIC DNA]</scope>
    <source>
        <strain evidence="2 3">PdW03</strain>
    </source>
</reference>
<dbReference type="AlphaFoldDB" id="A0A7T6XNL5"/>
<proteinExistence type="predicted"/>
<name>A0A7T6XNL5_PENDI</name>
<accession>A0A7T6XNL5</accession>
<dbReference type="EMBL" id="CP060776">
    <property type="protein sequence ID" value="QQK44504.1"/>
    <property type="molecule type" value="Genomic_DNA"/>
</dbReference>